<feature type="signal peptide" evidence="1">
    <location>
        <begin position="1"/>
        <end position="23"/>
    </location>
</feature>
<evidence type="ECO:0000256" key="1">
    <source>
        <dbReference type="SAM" id="SignalP"/>
    </source>
</evidence>
<evidence type="ECO:0000313" key="3">
    <source>
        <dbReference type="Proteomes" id="UP001460202"/>
    </source>
</evidence>
<keyword evidence="3" id="KW-1185">Reference proteome</keyword>
<name>A0ABV1GYB6_9BACT</name>
<keyword evidence="2" id="KW-0326">Glycosidase</keyword>
<dbReference type="CDD" id="cd15482">
    <property type="entry name" value="Sialidase_non-viral"/>
    <property type="match status" value="1"/>
</dbReference>
<dbReference type="Gene3D" id="2.120.10.10">
    <property type="match status" value="1"/>
</dbReference>
<reference evidence="2 3" key="1">
    <citation type="submission" date="2024-03" db="EMBL/GenBank/DDBJ databases">
        <title>Human intestinal bacterial collection.</title>
        <authorList>
            <person name="Pauvert C."/>
            <person name="Hitch T.C.A."/>
            <person name="Clavel T."/>
        </authorList>
    </citation>
    <scope>NUCLEOTIDE SEQUENCE [LARGE SCALE GENOMIC DNA]</scope>
    <source>
        <strain evidence="2 3">CLA-KB-H122</strain>
    </source>
</reference>
<dbReference type="RefSeq" id="WP_349094324.1">
    <property type="nucleotide sequence ID" value="NZ_JBBMFL010000012.1"/>
</dbReference>
<protein>
    <submittedName>
        <fullName evidence="2">Sialidase family protein</fullName>
        <ecNumber evidence="2">3.2.1.-</ecNumber>
    </submittedName>
</protein>
<dbReference type="EMBL" id="JBBMFL010000012">
    <property type="protein sequence ID" value="MEQ2545402.1"/>
    <property type="molecule type" value="Genomic_DNA"/>
</dbReference>
<comment type="caution">
    <text evidence="2">The sequence shown here is derived from an EMBL/GenBank/DDBJ whole genome shotgun (WGS) entry which is preliminary data.</text>
</comment>
<keyword evidence="2" id="KW-0378">Hydrolase</keyword>
<organism evidence="2 3">
    <name type="scientific">Alistipes intestinihominis</name>
    <dbReference type="NCBI Taxonomy" id="3133172"/>
    <lineage>
        <taxon>Bacteria</taxon>
        <taxon>Pseudomonadati</taxon>
        <taxon>Bacteroidota</taxon>
        <taxon>Bacteroidia</taxon>
        <taxon>Bacteroidales</taxon>
        <taxon>Rikenellaceae</taxon>
        <taxon>Alistipes</taxon>
    </lineage>
</organism>
<accession>A0ABV1GYB6</accession>
<dbReference type="SUPFAM" id="SSF50939">
    <property type="entry name" value="Sialidases"/>
    <property type="match status" value="1"/>
</dbReference>
<dbReference type="InterPro" id="IPR036278">
    <property type="entry name" value="Sialidase_sf"/>
</dbReference>
<dbReference type="Proteomes" id="UP001460202">
    <property type="component" value="Unassembled WGS sequence"/>
</dbReference>
<evidence type="ECO:0000313" key="2">
    <source>
        <dbReference type="EMBL" id="MEQ2545402.1"/>
    </source>
</evidence>
<keyword evidence="1" id="KW-0732">Signal</keyword>
<dbReference type="EC" id="3.2.1.-" evidence="2"/>
<gene>
    <name evidence="2" type="ORF">WMO46_10650</name>
</gene>
<proteinExistence type="predicted"/>
<dbReference type="GO" id="GO:0016798">
    <property type="term" value="F:hydrolase activity, acting on glycosyl bonds"/>
    <property type="evidence" value="ECO:0007669"/>
    <property type="project" value="UniProtKB-KW"/>
</dbReference>
<feature type="chain" id="PRO_5047536536" evidence="1">
    <location>
        <begin position="24"/>
        <end position="536"/>
    </location>
</feature>
<sequence>MRRIRLLAPLLLLLCTGKPQPLAASPRGEGIIEVRGRLIDIRQAQPGAEVFPQYKRNRFGKSLPARLEGMTYAVSLREFRGPEAVRASKPCDLLLALSGARPDTTQWLPTGEGFFVDKTRYRLYRRSYDTPGRWLELPSQQEGPSCMLFAENLRVAGTAPVPGVVIAQVRELRRTHITNPNLLILPDGSYLAACSGANLQRNVDFYRSTDRGATWKHWSRGRYPINFYTVFLHQGALYMMGTATPQGDIIICRSDDMGRTWSFPDETRSDEGILRRGKYHSAPVPVVVHGGRIWRAMETNTPGEQRRAFVMSAPVGADLMQASSWRLSEQLDYDPAWIDGNRFRQWIEGNIVVAPDQSLVNVLRVDEHTCGRSAAIVRVLSPERLAFDPRRDIVEMPGGGKKFTIRYDSLSQRYWSLTSVVCEEFRGLAHAGIYAGGIHCGLIRNTLALISSEDLRRWDVERIVIRSDNPFFDGFQYIDWQFDGDDLIAVIRLAVEEPRGLPNRQHDANFLVFKRIERFREPGAAAPDNVRTLHKP</sequence>